<feature type="compositionally biased region" description="Basic and acidic residues" evidence="1">
    <location>
        <begin position="164"/>
        <end position="179"/>
    </location>
</feature>
<evidence type="ECO:0000259" key="4">
    <source>
        <dbReference type="PROSITE" id="PS50887"/>
    </source>
</evidence>
<feature type="compositionally biased region" description="Pro residues" evidence="1">
    <location>
        <begin position="124"/>
        <end position="136"/>
    </location>
</feature>
<dbReference type="Proteomes" id="UP001197247">
    <property type="component" value="Unassembled WGS sequence"/>
</dbReference>
<proteinExistence type="predicted"/>
<feature type="transmembrane region" description="Helical" evidence="2">
    <location>
        <begin position="409"/>
        <end position="428"/>
    </location>
</feature>
<dbReference type="SUPFAM" id="SSF141868">
    <property type="entry name" value="EAL domain-like"/>
    <property type="match status" value="1"/>
</dbReference>
<feature type="domain" description="GGDEF" evidence="4">
    <location>
        <begin position="538"/>
        <end position="680"/>
    </location>
</feature>
<feature type="transmembrane region" description="Helical" evidence="2">
    <location>
        <begin position="340"/>
        <end position="358"/>
    </location>
</feature>
<dbReference type="InterPro" id="IPR035919">
    <property type="entry name" value="EAL_sf"/>
</dbReference>
<dbReference type="InterPro" id="IPR001633">
    <property type="entry name" value="EAL_dom"/>
</dbReference>
<dbReference type="PANTHER" id="PTHR33121">
    <property type="entry name" value="CYCLIC DI-GMP PHOSPHODIESTERASE PDEF"/>
    <property type="match status" value="1"/>
</dbReference>
<dbReference type="Pfam" id="PF00563">
    <property type="entry name" value="EAL"/>
    <property type="match status" value="1"/>
</dbReference>
<evidence type="ECO:0000313" key="5">
    <source>
        <dbReference type="EMBL" id="MBT0767755.1"/>
    </source>
</evidence>
<dbReference type="InterPro" id="IPR000160">
    <property type="entry name" value="GGDEF_dom"/>
</dbReference>
<dbReference type="Gene3D" id="3.20.20.450">
    <property type="entry name" value="EAL domain"/>
    <property type="match status" value="1"/>
</dbReference>
<dbReference type="PANTHER" id="PTHR33121:SF70">
    <property type="entry name" value="SIGNALING PROTEIN YKOW"/>
    <property type="match status" value="1"/>
</dbReference>
<organism evidence="5 6">
    <name type="scientific">Kineosporia corallincola</name>
    <dbReference type="NCBI Taxonomy" id="2835133"/>
    <lineage>
        <taxon>Bacteria</taxon>
        <taxon>Bacillati</taxon>
        <taxon>Actinomycetota</taxon>
        <taxon>Actinomycetes</taxon>
        <taxon>Kineosporiales</taxon>
        <taxon>Kineosporiaceae</taxon>
        <taxon>Kineosporia</taxon>
    </lineage>
</organism>
<dbReference type="RefSeq" id="WP_214153935.1">
    <property type="nucleotide sequence ID" value="NZ_JAHBAY010000001.1"/>
</dbReference>
<feature type="transmembrane region" description="Helical" evidence="2">
    <location>
        <begin position="314"/>
        <end position="334"/>
    </location>
</feature>
<accession>A0ABS5T9K2</accession>
<evidence type="ECO:0000259" key="3">
    <source>
        <dbReference type="PROSITE" id="PS50883"/>
    </source>
</evidence>
<feature type="region of interest" description="Disordered" evidence="1">
    <location>
        <begin position="114"/>
        <end position="254"/>
    </location>
</feature>
<feature type="region of interest" description="Disordered" evidence="1">
    <location>
        <begin position="1"/>
        <end position="54"/>
    </location>
</feature>
<dbReference type="CDD" id="cd01949">
    <property type="entry name" value="GGDEF"/>
    <property type="match status" value="1"/>
</dbReference>
<dbReference type="Gene3D" id="3.30.70.270">
    <property type="match status" value="1"/>
</dbReference>
<dbReference type="Pfam" id="PF00990">
    <property type="entry name" value="GGDEF"/>
    <property type="match status" value="1"/>
</dbReference>
<reference evidence="5 6" key="1">
    <citation type="submission" date="2021-05" db="EMBL/GenBank/DDBJ databases">
        <title>Kineosporia and Streptomyces sp. nov. two new marine actinobacteria isolated from Coral.</title>
        <authorList>
            <person name="Buangrab K."/>
            <person name="Sutthacheep M."/>
            <person name="Yeemin T."/>
            <person name="Harunari E."/>
            <person name="Igarashi Y."/>
            <person name="Kanchanasin P."/>
            <person name="Tanasupawat S."/>
            <person name="Phongsopitanun W."/>
        </authorList>
    </citation>
    <scope>NUCLEOTIDE SEQUENCE [LARGE SCALE GENOMIC DNA]</scope>
    <source>
        <strain evidence="5 6">J2-2</strain>
    </source>
</reference>
<gene>
    <name evidence="5" type="ORF">KIH74_02390</name>
</gene>
<dbReference type="InterPro" id="IPR029787">
    <property type="entry name" value="Nucleotide_cyclase"/>
</dbReference>
<dbReference type="InterPro" id="IPR043128">
    <property type="entry name" value="Rev_trsase/Diguanyl_cyclase"/>
</dbReference>
<dbReference type="CDD" id="cd01948">
    <property type="entry name" value="EAL"/>
    <property type="match status" value="1"/>
</dbReference>
<feature type="compositionally biased region" description="Polar residues" evidence="1">
    <location>
        <begin position="230"/>
        <end position="239"/>
    </location>
</feature>
<dbReference type="SMART" id="SM00267">
    <property type="entry name" value="GGDEF"/>
    <property type="match status" value="1"/>
</dbReference>
<name>A0ABS5T9K2_9ACTN</name>
<feature type="transmembrane region" description="Helical" evidence="2">
    <location>
        <begin position="370"/>
        <end position="397"/>
    </location>
</feature>
<evidence type="ECO:0000256" key="1">
    <source>
        <dbReference type="SAM" id="MobiDB-lite"/>
    </source>
</evidence>
<dbReference type="InterPro" id="IPR050706">
    <property type="entry name" value="Cyclic-di-GMP_PDE-like"/>
</dbReference>
<keyword evidence="2" id="KW-0472">Membrane</keyword>
<dbReference type="PROSITE" id="PS50883">
    <property type="entry name" value="EAL"/>
    <property type="match status" value="1"/>
</dbReference>
<dbReference type="NCBIfam" id="TIGR00254">
    <property type="entry name" value="GGDEF"/>
    <property type="match status" value="1"/>
</dbReference>
<keyword evidence="2" id="KW-1133">Transmembrane helix</keyword>
<feature type="domain" description="EAL" evidence="3">
    <location>
        <begin position="689"/>
        <end position="944"/>
    </location>
</feature>
<feature type="transmembrane region" description="Helical" evidence="2">
    <location>
        <begin position="449"/>
        <end position="469"/>
    </location>
</feature>
<sequence>MQLLGADSGGDPRPGNHPPTVPAPGFGVGGMDLPPAPAGRWSRMGRGARRGSRVRARIRTTRGRLRRITGEHGTGRGERVEASLPTPLLTPPLAIPNPLRDRPARHDHRFDTLAFGTDRGGIPWPRPAVRPVPRPAGPHEDDETPRARRTDRPQPEPVATPEDSTPRPDEPDAEPDRATTPEPDTAEWEQPGPMAIDLSDGPKLIHRPRPMPPSAPPTLNRTGDDDTAEASFTATNPTGPGSFPFDPTASGTRAVSPEDLLTAPAIPKHPTATTVPTSMAVPVSLTGSRPGSVGSVGVDLSPVRLQPVPESRRIPEAVLVVVLSMIATATAWAIAAPPEIWLALAALPAAGLLALLPISRFLPAMRVLRATVLFGAAAALPVLAPAMTPVSLVIVLATVASYPLLLGPVAGRLVTGLAVLALAGALTGRTLLDGPARIARLLLHPQDSPLVGIQIALGSGILVAALVGITSTTARRRLVRAASAALAAERRARAEAAALVASSSIDPATGLPNRDGLLRAVAITLTEPDPITRGSTQPPVGLVLADLDGFDALADSLGPAVADDLAAQAGLRIADAFGDLLVGRVGRGQFALVLTDDVAAPNADTCADVARTVTRLMHEPVLTSGSVTARGGREFGLTCSLGGAISGPGLVTAEDLLQAADEAVRAARRGGRGRWSMFDRAERARALLRAGLEQELRQAVLRGLIEVDFQPMLALGAGLDDDDHITGAEALPRWRRQDGTTADAQAFVPLADELGLGVALGLQTINRALAALVVWRHEGVGVEQVWVGLSPAQLADPDFAHEVAAQLAIRGLTASSLVLQVNAGELEESGPALVTLGMLRSLGIPVALADFGRGGTSLTMLRRLPIDAVKLDGRLAAELGEPDEVVRAAAHLCHTLGLRVVCGSVETAGQLEGARRIGADVVQGQAIARAMPAQDVTNLFTLRLPRALRR</sequence>
<comment type="caution">
    <text evidence="5">The sequence shown here is derived from an EMBL/GenBank/DDBJ whole genome shotgun (WGS) entry which is preliminary data.</text>
</comment>
<evidence type="ECO:0000256" key="2">
    <source>
        <dbReference type="SAM" id="Phobius"/>
    </source>
</evidence>
<keyword evidence="2" id="KW-0812">Transmembrane</keyword>
<evidence type="ECO:0000313" key="6">
    <source>
        <dbReference type="Proteomes" id="UP001197247"/>
    </source>
</evidence>
<protein>
    <submittedName>
        <fullName evidence="5">EAL domain-containing protein</fullName>
    </submittedName>
</protein>
<feature type="compositionally biased region" description="Basic and acidic residues" evidence="1">
    <location>
        <begin position="144"/>
        <end position="154"/>
    </location>
</feature>
<dbReference type="SUPFAM" id="SSF55073">
    <property type="entry name" value="Nucleotide cyclase"/>
    <property type="match status" value="1"/>
</dbReference>
<dbReference type="EMBL" id="JAHBAY010000001">
    <property type="protein sequence ID" value="MBT0767755.1"/>
    <property type="molecule type" value="Genomic_DNA"/>
</dbReference>
<keyword evidence="6" id="KW-1185">Reference proteome</keyword>
<dbReference type="SMART" id="SM00052">
    <property type="entry name" value="EAL"/>
    <property type="match status" value="1"/>
</dbReference>
<dbReference type="PROSITE" id="PS50887">
    <property type="entry name" value="GGDEF"/>
    <property type="match status" value="1"/>
</dbReference>